<dbReference type="PROSITE" id="PS51257">
    <property type="entry name" value="PROKAR_LIPOPROTEIN"/>
    <property type="match status" value="1"/>
</dbReference>
<protein>
    <recommendedName>
        <fullName evidence="1">YMGG-like Gly-zipper domain-containing protein</fullName>
    </recommendedName>
</protein>
<evidence type="ECO:0000313" key="2">
    <source>
        <dbReference type="EMBL" id="SDX14438.1"/>
    </source>
</evidence>
<dbReference type="InterPro" id="IPR027367">
    <property type="entry name" value="Gly-zipper_YMGG"/>
</dbReference>
<accession>A0A1H2ZBT2</accession>
<dbReference type="Pfam" id="PF13441">
    <property type="entry name" value="Gly-zipper_YMGG"/>
    <property type="match status" value="1"/>
</dbReference>
<evidence type="ECO:0000259" key="1">
    <source>
        <dbReference type="Pfam" id="PF13441"/>
    </source>
</evidence>
<organism evidence="2 3">
    <name type="scientific">Ruegeria halocynthiae</name>
    <dbReference type="NCBI Taxonomy" id="985054"/>
    <lineage>
        <taxon>Bacteria</taxon>
        <taxon>Pseudomonadati</taxon>
        <taxon>Pseudomonadota</taxon>
        <taxon>Alphaproteobacteria</taxon>
        <taxon>Rhodobacterales</taxon>
        <taxon>Roseobacteraceae</taxon>
        <taxon>Ruegeria</taxon>
    </lineage>
</organism>
<dbReference type="Proteomes" id="UP000183400">
    <property type="component" value="Unassembled WGS sequence"/>
</dbReference>
<reference evidence="3" key="1">
    <citation type="submission" date="2016-10" db="EMBL/GenBank/DDBJ databases">
        <authorList>
            <person name="Varghese N."/>
            <person name="Submissions S."/>
        </authorList>
    </citation>
    <scope>NUCLEOTIDE SEQUENCE [LARGE SCALE GENOMIC DNA]</scope>
    <source>
        <strain evidence="3">DSM 27839</strain>
    </source>
</reference>
<gene>
    <name evidence="2" type="ORF">SAMN05444358_103151</name>
</gene>
<sequence length="118" mass="12055">MQRYSALLIPAVFLAACEGTGASYEPKLAAAPNPGYEQDLQHCRNLAKSEKVWNAETRTQALLGAAGGAVVGALEGDLGAGAVVGGAAGAASGALETRYSRKDILLECLRQRGQPVAG</sequence>
<dbReference type="AlphaFoldDB" id="A0A1H2ZBT2"/>
<dbReference type="STRING" id="985054.SAMN05444358_103151"/>
<proteinExistence type="predicted"/>
<dbReference type="OrthoDB" id="7067979at2"/>
<feature type="domain" description="YMGG-like Gly-zipper" evidence="1">
    <location>
        <begin position="57"/>
        <end position="95"/>
    </location>
</feature>
<keyword evidence="3" id="KW-1185">Reference proteome</keyword>
<name>A0A1H2ZBT2_9RHOB</name>
<dbReference type="EMBL" id="FNNP01000003">
    <property type="protein sequence ID" value="SDX14438.1"/>
    <property type="molecule type" value="Genomic_DNA"/>
</dbReference>
<dbReference type="RefSeq" id="WP_074736955.1">
    <property type="nucleotide sequence ID" value="NZ_FNNP01000003.1"/>
</dbReference>
<evidence type="ECO:0000313" key="3">
    <source>
        <dbReference type="Proteomes" id="UP000183400"/>
    </source>
</evidence>